<reference evidence="3" key="2">
    <citation type="submission" date="2023-05" db="EMBL/GenBank/DDBJ databases">
        <authorList>
            <person name="Schelkunov M.I."/>
        </authorList>
    </citation>
    <scope>NUCLEOTIDE SEQUENCE</scope>
    <source>
        <strain evidence="3">Hsosn_3</strain>
        <tissue evidence="3">Leaf</tissue>
    </source>
</reference>
<feature type="region of interest" description="Disordered" evidence="2">
    <location>
        <begin position="180"/>
        <end position="229"/>
    </location>
</feature>
<feature type="region of interest" description="Disordered" evidence="2">
    <location>
        <begin position="82"/>
        <end position="155"/>
    </location>
</feature>
<dbReference type="PANTHER" id="PTHR36335:SF1">
    <property type="entry name" value="CHAPERONE DNAJ-DOMAIN SUPERFAMILY PROTEIN"/>
    <property type="match status" value="1"/>
</dbReference>
<feature type="compositionally biased region" description="Polar residues" evidence="2">
    <location>
        <begin position="91"/>
        <end position="109"/>
    </location>
</feature>
<comment type="caution">
    <text evidence="3">The sequence shown here is derived from an EMBL/GenBank/DDBJ whole genome shotgun (WGS) entry which is preliminary data.</text>
</comment>
<keyword evidence="4" id="KW-1185">Reference proteome</keyword>
<feature type="coiled-coil region" evidence="1">
    <location>
        <begin position="320"/>
        <end position="403"/>
    </location>
</feature>
<dbReference type="Proteomes" id="UP001237642">
    <property type="component" value="Unassembled WGS sequence"/>
</dbReference>
<dbReference type="PANTHER" id="PTHR36335">
    <property type="entry name" value="CHAPERONE DNAJ-DOMAIN SUPERFAMILY PROTEIN"/>
    <property type="match status" value="1"/>
</dbReference>
<keyword evidence="1" id="KW-0175">Coiled coil</keyword>
<feature type="compositionally biased region" description="Acidic residues" evidence="2">
    <location>
        <begin position="139"/>
        <end position="155"/>
    </location>
</feature>
<dbReference type="AlphaFoldDB" id="A0AAD8HXA8"/>
<gene>
    <name evidence="3" type="ORF">POM88_030682</name>
</gene>
<evidence type="ECO:0000256" key="2">
    <source>
        <dbReference type="SAM" id="MobiDB-lite"/>
    </source>
</evidence>
<accession>A0AAD8HXA8</accession>
<organism evidence="3 4">
    <name type="scientific">Heracleum sosnowskyi</name>
    <dbReference type="NCBI Taxonomy" id="360622"/>
    <lineage>
        <taxon>Eukaryota</taxon>
        <taxon>Viridiplantae</taxon>
        <taxon>Streptophyta</taxon>
        <taxon>Embryophyta</taxon>
        <taxon>Tracheophyta</taxon>
        <taxon>Spermatophyta</taxon>
        <taxon>Magnoliopsida</taxon>
        <taxon>eudicotyledons</taxon>
        <taxon>Gunneridae</taxon>
        <taxon>Pentapetalae</taxon>
        <taxon>asterids</taxon>
        <taxon>campanulids</taxon>
        <taxon>Apiales</taxon>
        <taxon>Apiaceae</taxon>
        <taxon>Apioideae</taxon>
        <taxon>apioid superclade</taxon>
        <taxon>Tordylieae</taxon>
        <taxon>Tordyliinae</taxon>
        <taxon>Heracleum</taxon>
    </lineage>
</organism>
<feature type="compositionally biased region" description="Polar residues" evidence="2">
    <location>
        <begin position="119"/>
        <end position="128"/>
    </location>
</feature>
<evidence type="ECO:0000313" key="4">
    <source>
        <dbReference type="Proteomes" id="UP001237642"/>
    </source>
</evidence>
<evidence type="ECO:0000313" key="3">
    <source>
        <dbReference type="EMBL" id="KAK1374489.1"/>
    </source>
</evidence>
<protein>
    <submittedName>
        <fullName evidence="3">DnaJ domain-containing protein</fullName>
    </submittedName>
</protein>
<dbReference type="EMBL" id="JAUIZM010000007">
    <property type="protein sequence ID" value="KAK1374489.1"/>
    <property type="molecule type" value="Genomic_DNA"/>
</dbReference>
<reference evidence="3" key="1">
    <citation type="submission" date="2023-02" db="EMBL/GenBank/DDBJ databases">
        <title>Genome of toxic invasive species Heracleum sosnowskyi carries increased number of genes despite the absence of recent whole-genome duplications.</title>
        <authorList>
            <person name="Schelkunov M."/>
            <person name="Shtratnikova V."/>
            <person name="Makarenko M."/>
            <person name="Klepikova A."/>
            <person name="Omelchenko D."/>
            <person name="Novikova G."/>
            <person name="Obukhova E."/>
            <person name="Bogdanov V."/>
            <person name="Penin A."/>
            <person name="Logacheva M."/>
        </authorList>
    </citation>
    <scope>NUCLEOTIDE SEQUENCE</scope>
    <source>
        <strain evidence="3">Hsosn_3</strain>
        <tissue evidence="3">Leaf</tissue>
    </source>
</reference>
<proteinExistence type="predicted"/>
<evidence type="ECO:0000256" key="1">
    <source>
        <dbReference type="SAM" id="Coils"/>
    </source>
</evidence>
<sequence>MVPFVDRTRFNLQSWQMNGKGKTLRACNGKGRKNNVVVIDVDSDNCSEEIFVDAPEFLRGSSSNGLRKDGKYPLESVICIDDDEDGDEDAGNNSNLDKGRYVQQTSNPVKLSKCKRTYSGPSTSNRYGWSTDTESASSSDDDYDDDGTDCELEFDDSSGKLKRDWEKAFLRRQNEYNRVDQDATSFGSDSHQDNGAGDDTERYSDGSDSTCYTSHEKGDRSPSVPVNNGKSESIFCDNVGETSTLNRENNVCDDQSFVTDHSDTSHNCANKQRSGIDMKTNGDGSLVEVNDVVNGQSVTDKSNGSVFFNREMHKETDEYRRSVQAELEARQRELQIQAEEAQQLKRLEKRKKSAAMRLLDMERRQKLRVEEIRKTQKKDEENLNMKEQLRTKVRKDLDRLEAACHDMTSILRGLGINVNGVNGVHVAFKKALLTFHPDRASQSDIGEQVEAEEKFKLVTRMKEKYLSTL</sequence>
<name>A0AAD8HXA8_9APIA</name>